<dbReference type="Pfam" id="PF13087">
    <property type="entry name" value="AAA_12"/>
    <property type="match status" value="1"/>
</dbReference>
<dbReference type="GO" id="GO:0005737">
    <property type="term" value="C:cytoplasm"/>
    <property type="evidence" value="ECO:0007669"/>
    <property type="project" value="UniProtKB-SubCell"/>
</dbReference>
<reference evidence="4" key="3">
    <citation type="submission" date="2025-09" db="UniProtKB">
        <authorList>
            <consortium name="Ensembl"/>
        </authorList>
    </citation>
    <scope>IDENTIFICATION</scope>
</reference>
<dbReference type="PANTHER" id="PTHR45418">
    <property type="entry name" value="CANCER/TESTIS ANTIGEN 55"/>
    <property type="match status" value="1"/>
</dbReference>
<dbReference type="AlphaFoldDB" id="H2YF51"/>
<dbReference type="InterPro" id="IPR041679">
    <property type="entry name" value="DNA2/NAM7-like_C"/>
</dbReference>
<dbReference type="SUPFAM" id="SSF52540">
    <property type="entry name" value="P-loop containing nucleoside triphosphate hydrolases"/>
    <property type="match status" value="1"/>
</dbReference>
<dbReference type="STRING" id="51511.ENSCSAVP00000003949"/>
<evidence type="ECO:0000259" key="3">
    <source>
        <dbReference type="Pfam" id="PF13087"/>
    </source>
</evidence>
<dbReference type="GeneTree" id="ENSGT00940000156024"/>
<protein>
    <recommendedName>
        <fullName evidence="3">DNA2/NAM7 helicase-like C-terminal domain-containing protein</fullName>
    </recommendedName>
</protein>
<dbReference type="CDD" id="cd18808">
    <property type="entry name" value="SF1_C_Upf1"/>
    <property type="match status" value="1"/>
</dbReference>
<sequence length="238" mass="27478">MTAIEGVLATGGRVVLAGDPKQLGPIVRSSLAKTYGLEKSYIERLITDIDIYQPEGTEYDNWIITKLLENYRSHPDIINIPNECFYESELQVMADLYMRESLCKWEHLPKTDFPLIFHGICGRDVKEENSPSYFNGEEAAMVYDYVKKLLETRKQRVLPSEIGIIAPYRKQVEKLRKLFQSKKINDCNEIKIGSVEEFQGQERKVIIITTVRSDSNHLPEDKKFQLGFLQNPKRFNVA</sequence>
<name>H2YF51_CIOSA</name>
<reference evidence="4" key="2">
    <citation type="submission" date="2025-08" db="UniProtKB">
        <authorList>
            <consortium name="Ensembl"/>
        </authorList>
    </citation>
    <scope>IDENTIFICATION</scope>
</reference>
<dbReference type="PANTHER" id="PTHR45418:SF1">
    <property type="entry name" value="CANCER_TESTIS ANTIGEN 55"/>
    <property type="match status" value="1"/>
</dbReference>
<evidence type="ECO:0000256" key="2">
    <source>
        <dbReference type="ARBA" id="ARBA00022490"/>
    </source>
</evidence>
<dbReference type="Gene3D" id="3.40.50.300">
    <property type="entry name" value="P-loop containing nucleotide triphosphate hydrolases"/>
    <property type="match status" value="2"/>
</dbReference>
<keyword evidence="5" id="KW-1185">Reference proteome</keyword>
<evidence type="ECO:0000256" key="1">
    <source>
        <dbReference type="ARBA" id="ARBA00004496"/>
    </source>
</evidence>
<dbReference type="InParanoid" id="H2YF51"/>
<keyword evidence="2" id="KW-0963">Cytoplasm</keyword>
<accession>H2YF51</accession>
<dbReference type="InterPro" id="IPR047187">
    <property type="entry name" value="SF1_C_Upf1"/>
</dbReference>
<comment type="subcellular location">
    <subcellularLocation>
        <location evidence="1">Cytoplasm</location>
    </subcellularLocation>
</comment>
<dbReference type="OMA" id="INIPNEC"/>
<proteinExistence type="predicted"/>
<dbReference type="eggNOG" id="KOG1804">
    <property type="taxonomic scope" value="Eukaryota"/>
</dbReference>
<evidence type="ECO:0000313" key="4">
    <source>
        <dbReference type="Ensembl" id="ENSCSAVP00000003949.1"/>
    </source>
</evidence>
<organism evidence="4 5">
    <name type="scientific">Ciona savignyi</name>
    <name type="common">Pacific transparent sea squirt</name>
    <dbReference type="NCBI Taxonomy" id="51511"/>
    <lineage>
        <taxon>Eukaryota</taxon>
        <taxon>Metazoa</taxon>
        <taxon>Chordata</taxon>
        <taxon>Tunicata</taxon>
        <taxon>Ascidiacea</taxon>
        <taxon>Phlebobranchia</taxon>
        <taxon>Cionidae</taxon>
        <taxon>Ciona</taxon>
    </lineage>
</organism>
<dbReference type="Ensembl" id="ENSCSAVT00000004008.1">
    <property type="protein sequence ID" value="ENSCSAVP00000003949.1"/>
    <property type="gene ID" value="ENSCSAVG00000002344.1"/>
</dbReference>
<dbReference type="HOGENOM" id="CLU_001666_1_1_1"/>
<dbReference type="InterPro" id="IPR027417">
    <property type="entry name" value="P-loop_NTPase"/>
</dbReference>
<evidence type="ECO:0000313" key="5">
    <source>
        <dbReference type="Proteomes" id="UP000007875"/>
    </source>
</evidence>
<dbReference type="Proteomes" id="UP000007875">
    <property type="component" value="Unassembled WGS sequence"/>
</dbReference>
<reference evidence="5" key="1">
    <citation type="submission" date="2003-08" db="EMBL/GenBank/DDBJ databases">
        <authorList>
            <person name="Birren B."/>
            <person name="Nusbaum C."/>
            <person name="Abebe A."/>
            <person name="Abouelleil A."/>
            <person name="Adekoya E."/>
            <person name="Ait-zahra M."/>
            <person name="Allen N."/>
            <person name="Allen T."/>
            <person name="An P."/>
            <person name="Anderson M."/>
            <person name="Anderson S."/>
            <person name="Arachchi H."/>
            <person name="Armbruster J."/>
            <person name="Bachantsang P."/>
            <person name="Baldwin J."/>
            <person name="Barry A."/>
            <person name="Bayul T."/>
            <person name="Blitshsteyn B."/>
            <person name="Bloom T."/>
            <person name="Blye J."/>
            <person name="Boguslavskiy L."/>
            <person name="Borowsky M."/>
            <person name="Boukhgalter B."/>
            <person name="Brunache A."/>
            <person name="Butler J."/>
            <person name="Calixte N."/>
            <person name="Calvo S."/>
            <person name="Camarata J."/>
            <person name="Campo K."/>
            <person name="Chang J."/>
            <person name="Cheshatsang Y."/>
            <person name="Citroen M."/>
            <person name="Collymore A."/>
            <person name="Considine T."/>
            <person name="Cook A."/>
            <person name="Cooke P."/>
            <person name="Corum B."/>
            <person name="Cuomo C."/>
            <person name="David R."/>
            <person name="Dawoe T."/>
            <person name="Degray S."/>
            <person name="Dodge S."/>
            <person name="Dooley K."/>
            <person name="Dorje P."/>
            <person name="Dorjee K."/>
            <person name="Dorris L."/>
            <person name="Duffey N."/>
            <person name="Dupes A."/>
            <person name="Elkins T."/>
            <person name="Engels R."/>
            <person name="Erickson J."/>
            <person name="Farina A."/>
            <person name="Faro S."/>
            <person name="Ferreira P."/>
            <person name="Fischer H."/>
            <person name="Fitzgerald M."/>
            <person name="Foley K."/>
            <person name="Gage D."/>
            <person name="Galagan J."/>
            <person name="Gearin G."/>
            <person name="Gnerre S."/>
            <person name="Gnirke A."/>
            <person name="Goyette A."/>
            <person name="Graham J."/>
            <person name="Grandbois E."/>
            <person name="Gyaltsen K."/>
            <person name="Hafez N."/>
            <person name="Hagopian D."/>
            <person name="Hagos B."/>
            <person name="Hall J."/>
            <person name="Hatcher B."/>
            <person name="Heller A."/>
            <person name="Higgins H."/>
            <person name="Honan T."/>
            <person name="Horn A."/>
            <person name="Houde N."/>
            <person name="Hughes L."/>
            <person name="Hulme W."/>
            <person name="Husby E."/>
            <person name="Iliev I."/>
            <person name="Jaffe D."/>
            <person name="Jones C."/>
            <person name="Kamal M."/>
            <person name="Kamat A."/>
            <person name="Kamvysselis M."/>
            <person name="Karlsson E."/>
            <person name="Kells C."/>
            <person name="Kieu A."/>
            <person name="Kisner P."/>
            <person name="Kodira C."/>
            <person name="Kulbokas E."/>
            <person name="Labutti K."/>
            <person name="Lama D."/>
            <person name="Landers T."/>
            <person name="Leger J."/>
            <person name="Levine S."/>
            <person name="Lewis D."/>
            <person name="Lewis T."/>
            <person name="Lindblad-toh K."/>
            <person name="Liu X."/>
            <person name="Lokyitsang T."/>
            <person name="Lokyitsang Y."/>
            <person name="Lucien O."/>
            <person name="Lui A."/>
            <person name="Ma L.J."/>
            <person name="Mabbitt R."/>
            <person name="Macdonald J."/>
            <person name="Maclean C."/>
            <person name="Major J."/>
            <person name="Manning J."/>
            <person name="Marabella R."/>
            <person name="Maru K."/>
            <person name="Matthews C."/>
            <person name="Mauceli E."/>
            <person name="Mccarthy M."/>
            <person name="Mcdonough S."/>
            <person name="Mcghee T."/>
            <person name="Meldrim J."/>
            <person name="Meneus L."/>
            <person name="Mesirov J."/>
            <person name="Mihalev A."/>
            <person name="Mihova T."/>
            <person name="Mikkelsen T."/>
            <person name="Mlenga V."/>
            <person name="Moru K."/>
            <person name="Mozes J."/>
            <person name="Mulrain L."/>
            <person name="Munson G."/>
            <person name="Naylor J."/>
            <person name="Newes C."/>
            <person name="Nguyen C."/>
            <person name="Nguyen N."/>
            <person name="Nguyen T."/>
            <person name="Nicol R."/>
            <person name="Nielsen C."/>
            <person name="Nizzari M."/>
            <person name="Norbu C."/>
            <person name="Norbu N."/>
            <person name="O'donnell P."/>
            <person name="Okoawo O."/>
            <person name="O'leary S."/>
            <person name="Omotosho B."/>
            <person name="O'neill K."/>
            <person name="Osman S."/>
            <person name="Parker S."/>
            <person name="Perrin D."/>
            <person name="Phunkhang P."/>
            <person name="Piqani B."/>
            <person name="Purcell S."/>
            <person name="Rachupka T."/>
            <person name="Ramasamy U."/>
            <person name="Rameau R."/>
            <person name="Ray V."/>
            <person name="Raymond C."/>
            <person name="Retta R."/>
            <person name="Richardson S."/>
            <person name="Rise C."/>
            <person name="Rodriguez J."/>
            <person name="Rogers J."/>
            <person name="Rogov P."/>
            <person name="Rutman M."/>
            <person name="Schupbach R."/>
            <person name="Seaman C."/>
            <person name="Settipalli S."/>
            <person name="Sharpe T."/>
            <person name="Sheridan J."/>
            <person name="Sherpa N."/>
            <person name="Shi J."/>
            <person name="Smirnov S."/>
            <person name="Smith C."/>
            <person name="Sougnez C."/>
            <person name="Spencer B."/>
            <person name="Stalker J."/>
            <person name="Stange-thomann N."/>
            <person name="Stavropoulos S."/>
            <person name="Stetson K."/>
            <person name="Stone C."/>
            <person name="Stone S."/>
            <person name="Stubbs M."/>
            <person name="Talamas J."/>
            <person name="Tchuinga P."/>
            <person name="Tenzing P."/>
            <person name="Tesfaye S."/>
            <person name="Theodore J."/>
            <person name="Thoulutsang Y."/>
            <person name="Topham K."/>
            <person name="Towey S."/>
            <person name="Tsamla T."/>
            <person name="Tsomo N."/>
            <person name="Vallee D."/>
            <person name="Vassiliev H."/>
            <person name="Venkataraman V."/>
            <person name="Vinson J."/>
            <person name="Vo A."/>
            <person name="Wade C."/>
            <person name="Wang S."/>
            <person name="Wangchuk T."/>
            <person name="Wangdi T."/>
            <person name="Whittaker C."/>
            <person name="Wilkinson J."/>
            <person name="Wu Y."/>
            <person name="Wyman D."/>
            <person name="Yadav S."/>
            <person name="Yang S."/>
            <person name="Yang X."/>
            <person name="Yeager S."/>
            <person name="Yee E."/>
            <person name="Young G."/>
            <person name="Zainoun J."/>
            <person name="Zembeck L."/>
            <person name="Zimmer A."/>
            <person name="Zody M."/>
            <person name="Lander E."/>
        </authorList>
    </citation>
    <scope>NUCLEOTIDE SEQUENCE [LARGE SCALE GENOMIC DNA]</scope>
</reference>
<feature type="domain" description="DNA2/NAM7 helicase-like C-terminal" evidence="3">
    <location>
        <begin position="61"/>
        <end position="238"/>
    </location>
</feature>